<gene>
    <name evidence="2" type="ORF">BKA07_001096</name>
</gene>
<feature type="region of interest" description="Disordered" evidence="1">
    <location>
        <begin position="1"/>
        <end position="59"/>
    </location>
</feature>
<protein>
    <recommendedName>
        <fullName evidence="4">HNH endonuclease</fullName>
    </recommendedName>
</protein>
<evidence type="ECO:0000313" key="3">
    <source>
        <dbReference type="Proteomes" id="UP000576792"/>
    </source>
</evidence>
<reference evidence="2 3" key="1">
    <citation type="submission" date="2020-03" db="EMBL/GenBank/DDBJ databases">
        <title>Sequencing the genomes of 1000 actinobacteria strains.</title>
        <authorList>
            <person name="Klenk H.-P."/>
        </authorList>
    </citation>
    <scope>NUCLEOTIDE SEQUENCE [LARGE SCALE GENOMIC DNA]</scope>
    <source>
        <strain evidence="2 3">DSM 18964</strain>
    </source>
</reference>
<feature type="region of interest" description="Disordered" evidence="1">
    <location>
        <begin position="619"/>
        <end position="666"/>
    </location>
</feature>
<evidence type="ECO:0008006" key="4">
    <source>
        <dbReference type="Google" id="ProtNLM"/>
    </source>
</evidence>
<dbReference type="AlphaFoldDB" id="A0A846S1M9"/>
<dbReference type="RefSeq" id="WP_167949992.1">
    <property type="nucleotide sequence ID" value="NZ_BAAAPQ010000026.1"/>
</dbReference>
<name>A0A846S1M9_9MICO</name>
<feature type="compositionally biased region" description="Basic and acidic residues" evidence="1">
    <location>
        <begin position="145"/>
        <end position="159"/>
    </location>
</feature>
<dbReference type="EMBL" id="JAATJN010000001">
    <property type="protein sequence ID" value="NJC56061.1"/>
    <property type="molecule type" value="Genomic_DNA"/>
</dbReference>
<organism evidence="2 3">
    <name type="scientific">Brevibacterium marinum</name>
    <dbReference type="NCBI Taxonomy" id="418643"/>
    <lineage>
        <taxon>Bacteria</taxon>
        <taxon>Bacillati</taxon>
        <taxon>Actinomycetota</taxon>
        <taxon>Actinomycetes</taxon>
        <taxon>Micrococcales</taxon>
        <taxon>Brevibacteriaceae</taxon>
        <taxon>Brevibacterium</taxon>
    </lineage>
</organism>
<keyword evidence="3" id="KW-1185">Reference proteome</keyword>
<dbReference type="Gene3D" id="1.10.30.50">
    <property type="match status" value="1"/>
</dbReference>
<dbReference type="CDD" id="cd00085">
    <property type="entry name" value="HNHc"/>
    <property type="match status" value="1"/>
</dbReference>
<comment type="caution">
    <text evidence="2">The sequence shown here is derived from an EMBL/GenBank/DDBJ whole genome shotgun (WGS) entry which is preliminary data.</text>
</comment>
<evidence type="ECO:0000256" key="1">
    <source>
        <dbReference type="SAM" id="MobiDB-lite"/>
    </source>
</evidence>
<dbReference type="InterPro" id="IPR003615">
    <property type="entry name" value="HNH_nuc"/>
</dbReference>
<dbReference type="Proteomes" id="UP000576792">
    <property type="component" value="Unassembled WGS sequence"/>
</dbReference>
<sequence>MKDLDNGDVTTPDLAPPASGRDSSSTPIAGPIPDSGQAGNEIRPSRIGSGAPRRLNVDPDSPQATLLGLTTVSTAAQLLELQALAGIFLNEAIDRLNYNKTGNGDIYLHATFADTVSRFLKAEAAAELGNHDALDSCQFESDGDGNDKQIDSDEAESVKDSNAAHPLPIFPRFRLDQSFYGWIHALAETEDIVELNAVLGSTIGHTFMRITTAMVLIHGLPRFFERCLAGEFTMEHVHATARMCRDLDFEHFPKLDEHLANRRNDITIETFKKSLSMKLAALDPEEDRLEEASKRRRVDVNTYPDGTASLTLSGPAADLKAYYLRLEAFARSIRSGNITAFTDEFTTGAEVMEDRSIDALMFDICTRTRPQLSIQVTVHDTTTGETTVEELPLEVPEEKTMTSAGITTTIHEAAECAQANSEAAAGEGTTTTTSISLEMPTHGQWIDTQGKMLVTVPFLTLTGDSELPGIFSDGSPIPAETARRIAGNCSTWTRILTDKATGTPIDAKSASYSIPANLRLPLAAKWQSCTAPGCTLRAENSEVDHLIPFDHDTPDQGGLTTFMNTHYLCKPHHRAKTDKKYSVRKVADGSVEYSLKHGVVTEVAPPDNPINVEHAKLIEQIGSSPPGIPAPTEAEPPRRRKPSQQRTSRRDNGNAAAWDTGDPPPF</sequence>
<proteinExistence type="predicted"/>
<accession>A0A846S1M9</accession>
<evidence type="ECO:0000313" key="2">
    <source>
        <dbReference type="EMBL" id="NJC56061.1"/>
    </source>
</evidence>
<feature type="region of interest" description="Disordered" evidence="1">
    <location>
        <begin position="140"/>
        <end position="161"/>
    </location>
</feature>